<dbReference type="InterPro" id="IPR035979">
    <property type="entry name" value="RBD_domain_sf"/>
</dbReference>
<dbReference type="PROSITE" id="PS50102">
    <property type="entry name" value="RRM"/>
    <property type="match status" value="3"/>
</dbReference>
<evidence type="ECO:0000259" key="11">
    <source>
        <dbReference type="PROSITE" id="PS50102"/>
    </source>
</evidence>
<evidence type="ECO:0000256" key="9">
    <source>
        <dbReference type="PROSITE-ProRule" id="PRU00176"/>
    </source>
</evidence>
<dbReference type="OrthoDB" id="360390at2759"/>
<dbReference type="AlphaFoldDB" id="J0D6Z8"/>
<feature type="region of interest" description="Disordered" evidence="10">
    <location>
        <begin position="983"/>
        <end position="1014"/>
    </location>
</feature>
<dbReference type="InParanoid" id="J0D6Z8"/>
<dbReference type="FunFam" id="3.30.70.330:FF:000365">
    <property type="entry name" value="U4/U6 snRNA-associated-splicing factor PRP24"/>
    <property type="match status" value="1"/>
</dbReference>
<evidence type="ECO:0000256" key="6">
    <source>
        <dbReference type="ARBA" id="ARBA00023242"/>
    </source>
</evidence>
<dbReference type="CDD" id="cd12297">
    <property type="entry name" value="RRM2_Prp24"/>
    <property type="match status" value="1"/>
</dbReference>
<keyword evidence="3" id="KW-0677">Repeat</keyword>
<evidence type="ECO:0000256" key="3">
    <source>
        <dbReference type="ARBA" id="ARBA00022737"/>
    </source>
</evidence>
<name>J0D6Z8_AURST</name>
<keyword evidence="2" id="KW-0507">mRNA processing</keyword>
<keyword evidence="5" id="KW-0508">mRNA splicing</keyword>
<dbReference type="InterPro" id="IPR011990">
    <property type="entry name" value="TPR-like_helical_dom_sf"/>
</dbReference>
<dbReference type="PANTHER" id="PTHR48033">
    <property type="entry name" value="RNA-BINDING (RRM/RBD/RNP MOTIFS) FAMILY PROTEIN"/>
    <property type="match status" value="1"/>
</dbReference>
<dbReference type="PANTHER" id="PTHR48033:SF10">
    <property type="entry name" value="RNA-BINDING PROTEIN SQUID"/>
    <property type="match status" value="1"/>
</dbReference>
<reference evidence="13" key="1">
    <citation type="journal article" date="2012" name="Science">
        <title>The Paleozoic origin of enzymatic lignin decomposition reconstructed from 31 fungal genomes.</title>
        <authorList>
            <person name="Floudas D."/>
            <person name="Binder M."/>
            <person name="Riley R."/>
            <person name="Barry K."/>
            <person name="Blanchette R.A."/>
            <person name="Henrissat B."/>
            <person name="Martinez A.T."/>
            <person name="Otillar R."/>
            <person name="Spatafora J.W."/>
            <person name="Yadav J.S."/>
            <person name="Aerts A."/>
            <person name="Benoit I."/>
            <person name="Boyd A."/>
            <person name="Carlson A."/>
            <person name="Copeland A."/>
            <person name="Coutinho P.M."/>
            <person name="de Vries R.P."/>
            <person name="Ferreira P."/>
            <person name="Findley K."/>
            <person name="Foster B."/>
            <person name="Gaskell J."/>
            <person name="Glotzer D."/>
            <person name="Gorecki P."/>
            <person name="Heitman J."/>
            <person name="Hesse C."/>
            <person name="Hori C."/>
            <person name="Igarashi K."/>
            <person name="Jurgens J.A."/>
            <person name="Kallen N."/>
            <person name="Kersten P."/>
            <person name="Kohler A."/>
            <person name="Kuees U."/>
            <person name="Kumar T.K.A."/>
            <person name="Kuo A."/>
            <person name="LaButti K."/>
            <person name="Larrondo L.F."/>
            <person name="Lindquist E."/>
            <person name="Ling A."/>
            <person name="Lombard V."/>
            <person name="Lucas S."/>
            <person name="Lundell T."/>
            <person name="Martin R."/>
            <person name="McLaughlin D.J."/>
            <person name="Morgenstern I."/>
            <person name="Morin E."/>
            <person name="Murat C."/>
            <person name="Nagy L.G."/>
            <person name="Nolan M."/>
            <person name="Ohm R.A."/>
            <person name="Patyshakuliyeva A."/>
            <person name="Rokas A."/>
            <person name="Ruiz-Duenas F.J."/>
            <person name="Sabat G."/>
            <person name="Salamov A."/>
            <person name="Samejima M."/>
            <person name="Schmutz J."/>
            <person name="Slot J.C."/>
            <person name="St John F."/>
            <person name="Stenlid J."/>
            <person name="Sun H."/>
            <person name="Sun S."/>
            <person name="Syed K."/>
            <person name="Tsang A."/>
            <person name="Wiebenga A."/>
            <person name="Young D."/>
            <person name="Pisabarro A."/>
            <person name="Eastwood D.C."/>
            <person name="Martin F."/>
            <person name="Cullen D."/>
            <person name="Grigoriev I.V."/>
            <person name="Hibbett D.S."/>
        </authorList>
    </citation>
    <scope>NUCLEOTIDE SEQUENCE [LARGE SCALE GENOMIC DNA]</scope>
    <source>
        <strain evidence="13">TFB10046</strain>
    </source>
</reference>
<evidence type="ECO:0000256" key="1">
    <source>
        <dbReference type="ARBA" id="ARBA00004123"/>
    </source>
</evidence>
<dbReference type="GO" id="GO:0005688">
    <property type="term" value="C:U6 snRNP"/>
    <property type="evidence" value="ECO:0007669"/>
    <property type="project" value="UniProtKB-ARBA"/>
</dbReference>
<dbReference type="KEGG" id="adl:AURDEDRAFT_109252"/>
<dbReference type="CDD" id="cd00590">
    <property type="entry name" value="RRM_SF"/>
    <property type="match status" value="1"/>
</dbReference>
<evidence type="ECO:0000313" key="12">
    <source>
        <dbReference type="EMBL" id="EJD34711.1"/>
    </source>
</evidence>
<dbReference type="FunCoup" id="J0D6Z8">
    <property type="interactions" value="73"/>
</dbReference>
<comment type="subcellular location">
    <subcellularLocation>
        <location evidence="1">Nucleus</location>
    </subcellularLocation>
</comment>
<dbReference type="CDD" id="cd12296">
    <property type="entry name" value="RRM1_Prp24"/>
    <property type="match status" value="1"/>
</dbReference>
<dbReference type="Gene3D" id="3.30.70.330">
    <property type="match status" value="4"/>
</dbReference>
<evidence type="ECO:0000256" key="4">
    <source>
        <dbReference type="ARBA" id="ARBA00022884"/>
    </source>
</evidence>
<dbReference type="Pfam" id="PF23085">
    <property type="entry name" value="RRM_PARP14_3"/>
    <property type="match status" value="1"/>
</dbReference>
<accession>J0D6Z8</accession>
<comment type="function">
    <text evidence="7">Functions as a recycling factor of the spliceosome, a machinery that forms on each precursor-messenger RNA (pre-mRNA) and catalyzes the removal of introns. Chaperones the re-annealing of U4 and U6 snRNAs (small nuclear RNAs) released from previous rounds of splicing, an initial step in reforming the U4/U6-U5 tri-snRNP (small nuclear ribonucleoprotein) that can reassemble into another spliceosome complex; this step involves binding U6 and facilitating the unwinding of the U6 internal stem loop, followed by base-pairing of U6 to U4.</text>
</comment>
<dbReference type="EMBL" id="JH687926">
    <property type="protein sequence ID" value="EJD34711.1"/>
    <property type="molecule type" value="Genomic_DNA"/>
</dbReference>
<dbReference type="GO" id="GO:0010468">
    <property type="term" value="P:regulation of gene expression"/>
    <property type="evidence" value="ECO:0007669"/>
    <property type="project" value="TreeGrafter"/>
</dbReference>
<evidence type="ECO:0000313" key="13">
    <source>
        <dbReference type="Proteomes" id="UP000006514"/>
    </source>
</evidence>
<dbReference type="GO" id="GO:0005654">
    <property type="term" value="C:nucleoplasm"/>
    <property type="evidence" value="ECO:0007669"/>
    <property type="project" value="TreeGrafter"/>
</dbReference>
<feature type="region of interest" description="Disordered" evidence="10">
    <location>
        <begin position="534"/>
        <end position="571"/>
    </location>
</feature>
<keyword evidence="13" id="KW-1185">Reference proteome</keyword>
<dbReference type="OMA" id="LWARYIL"/>
<dbReference type="Gene3D" id="1.25.40.10">
    <property type="entry name" value="Tetratricopeptide repeat domain"/>
    <property type="match status" value="1"/>
</dbReference>
<gene>
    <name evidence="12" type="ORF">AURDEDRAFT_109252</name>
</gene>
<protein>
    <recommendedName>
        <fullName evidence="8">U4/U6 snRNA-associated-splicing factor PRP24</fullName>
    </recommendedName>
</protein>
<feature type="domain" description="RRM" evidence="11">
    <location>
        <begin position="753"/>
        <end position="829"/>
    </location>
</feature>
<dbReference type="GO" id="GO:0006397">
    <property type="term" value="P:mRNA processing"/>
    <property type="evidence" value="ECO:0007669"/>
    <property type="project" value="UniProtKB-KW"/>
</dbReference>
<dbReference type="eggNOG" id="KOG0128">
    <property type="taxonomic scope" value="Eukaryota"/>
</dbReference>
<dbReference type="GO" id="GO:0000785">
    <property type="term" value="C:chromatin"/>
    <property type="evidence" value="ECO:0007669"/>
    <property type="project" value="TreeGrafter"/>
</dbReference>
<keyword evidence="6" id="KW-0539">Nucleus</keyword>
<feature type="domain" description="RRM" evidence="11">
    <location>
        <begin position="588"/>
        <end position="663"/>
    </location>
</feature>
<dbReference type="Pfam" id="PF00076">
    <property type="entry name" value="RRM_1"/>
    <property type="match status" value="3"/>
</dbReference>
<dbReference type="Proteomes" id="UP000006514">
    <property type="component" value="Unassembled WGS sequence"/>
</dbReference>
<dbReference type="GO" id="GO:0008380">
    <property type="term" value="P:RNA splicing"/>
    <property type="evidence" value="ECO:0007669"/>
    <property type="project" value="UniProtKB-KW"/>
</dbReference>
<dbReference type="InterPro" id="IPR034397">
    <property type="entry name" value="Prp24_RRM1"/>
</dbReference>
<evidence type="ECO:0000256" key="10">
    <source>
        <dbReference type="SAM" id="MobiDB-lite"/>
    </source>
</evidence>
<feature type="region of interest" description="Disordered" evidence="10">
    <location>
        <begin position="211"/>
        <end position="237"/>
    </location>
</feature>
<dbReference type="InterPro" id="IPR000504">
    <property type="entry name" value="RRM_dom"/>
</dbReference>
<feature type="compositionally biased region" description="Basic and acidic residues" evidence="10">
    <location>
        <begin position="556"/>
        <end position="571"/>
    </location>
</feature>
<feature type="domain" description="RRM" evidence="11">
    <location>
        <begin position="662"/>
        <end position="739"/>
    </location>
</feature>
<evidence type="ECO:0000256" key="2">
    <source>
        <dbReference type="ARBA" id="ARBA00022664"/>
    </source>
</evidence>
<keyword evidence="4 9" id="KW-0694">RNA-binding</keyword>
<sequence length="1014" mass="111657">MVMVMAAPPDVWLPLLEFKEKELGDTLEGVKEVHELYQRAEQDYLSTSVLLKHMSFIIDRQDLFALGAGGDDDDDTDEAAVTRDALAAIVDRGAWHLTEGHEVWNKYCEWEMQQLETLDASEREAQLDRIDKMFLARLQTPHSAFEETSQAYSSFNSTHRPAEDYEKIMVAVTKTRSSAVKAWNTRETSEIALRNASNSLEAYGTYLSEEKHRLQQASKPEPARKGRKPPPPKNAQDAQIALSLLRTLHERAITAAAQRVWAGEDGAAAKLRAFWLSYAGFLRTAKTPEPRKELATLYRATRSVPASGDAWAAYLRALERHADVEGPKESVEEAFGRALGMGVVQDSVEDIVPLVQARADFERRSASSAQDEENGEEGGPVERLVQTLEGGIELVRNAGPAGDPRLRLEKHLGAIYEDMDETERALEMWEATAKFFKTSYLAWDAYLRLLTKSDPPKARTVFRDVSAKNLDWPEMLWEAWLGFEHIHGSVEDVDDCVARVTVLNEKLTAKRAKEAEAYQTAYAQQAAAAAPVAEAQDAMQVDEPPQDGGAVSKKRKAEDDDTSTRDEGEANKRVKIDDSVLKRDRENSTVLVADLSADASEAALKKFFKDCGAIREIKLTQLASGPVASVEFMSRESVPAALTRDKKRIDGQEVAVHVGWKSTLYVTNFPERTDDTAMRDLFGQFGVLLDVRWPSKKFKSTRRFCYVQFTSPAAAEASLSLHGRELEPGMKLSVLMSDPTRKKERTDADANERELYIAGLSRFTKREELQALFQQFGTIKDIRISLDDNGHCKGFAFVEFAEPRSAHSGLSANNFELKSRRIAVTLADPRVKAKHKHDATGLGRKSNLRSRSVRVRGLPSGTQEGLLQQAFEKEFEGVKRVELFVSTNEAVVEFDSQAAVGKVMLKTTTTPFVFQGQELALVEESVAPAAPQKANAVPSAANASSSATSFIPRGVASRPRAGIGSRKRGGAAAVSAGAGIVSKASTNPTASLGAAATSEQGGKGQDDFRKMLGL</sequence>
<dbReference type="InterPro" id="IPR034398">
    <property type="entry name" value="Prp24_RRM2"/>
</dbReference>
<dbReference type="GO" id="GO:0003723">
    <property type="term" value="F:RNA binding"/>
    <property type="evidence" value="ECO:0007669"/>
    <property type="project" value="UniProtKB-UniRule"/>
</dbReference>
<dbReference type="SMART" id="SM00360">
    <property type="entry name" value="RRM"/>
    <property type="match status" value="4"/>
</dbReference>
<dbReference type="SUPFAM" id="SSF54928">
    <property type="entry name" value="RNA-binding domain, RBD"/>
    <property type="match status" value="3"/>
</dbReference>
<proteinExistence type="predicted"/>
<evidence type="ECO:0000256" key="8">
    <source>
        <dbReference type="ARBA" id="ARBA00093627"/>
    </source>
</evidence>
<dbReference type="SUPFAM" id="SSF48452">
    <property type="entry name" value="TPR-like"/>
    <property type="match status" value="1"/>
</dbReference>
<feature type="compositionally biased region" description="Basic and acidic residues" evidence="10">
    <location>
        <begin position="1004"/>
        <end position="1014"/>
    </location>
</feature>
<evidence type="ECO:0000256" key="7">
    <source>
        <dbReference type="ARBA" id="ARBA00093374"/>
    </source>
</evidence>
<organism evidence="12 13">
    <name type="scientific">Auricularia subglabra (strain TFB-10046 / SS5)</name>
    <name type="common">White-rot fungus</name>
    <name type="synonym">Auricularia delicata (strain TFB10046)</name>
    <dbReference type="NCBI Taxonomy" id="717982"/>
    <lineage>
        <taxon>Eukaryota</taxon>
        <taxon>Fungi</taxon>
        <taxon>Dikarya</taxon>
        <taxon>Basidiomycota</taxon>
        <taxon>Agaricomycotina</taxon>
        <taxon>Agaricomycetes</taxon>
        <taxon>Auriculariales</taxon>
        <taxon>Auriculariaceae</taxon>
        <taxon>Auricularia</taxon>
    </lineage>
</organism>
<dbReference type="InterPro" id="IPR012677">
    <property type="entry name" value="Nucleotide-bd_a/b_plait_sf"/>
</dbReference>
<evidence type="ECO:0000256" key="5">
    <source>
        <dbReference type="ARBA" id="ARBA00023187"/>
    </source>
</evidence>